<dbReference type="GO" id="GO:0006508">
    <property type="term" value="P:proteolysis"/>
    <property type="evidence" value="ECO:0007669"/>
    <property type="project" value="UniProtKB-KW"/>
</dbReference>
<evidence type="ECO:0000256" key="3">
    <source>
        <dbReference type="ARBA" id="ARBA00022801"/>
    </source>
</evidence>
<dbReference type="Proteomes" id="UP000671913">
    <property type="component" value="Chromosome"/>
</dbReference>
<evidence type="ECO:0000313" key="7">
    <source>
        <dbReference type="EMBL" id="QSZ27865.1"/>
    </source>
</evidence>
<dbReference type="InterPro" id="IPR000064">
    <property type="entry name" value="NLP_P60_dom"/>
</dbReference>
<dbReference type="KEGG" id="aaut:ACETAC_02975"/>
<dbReference type="PANTHER" id="PTHR47053:SF1">
    <property type="entry name" value="MUREIN DD-ENDOPEPTIDASE MEPH-RELATED"/>
    <property type="match status" value="1"/>
</dbReference>
<evidence type="ECO:0000313" key="8">
    <source>
        <dbReference type="Proteomes" id="UP000671913"/>
    </source>
</evidence>
<keyword evidence="4" id="KW-0788">Thiol protease</keyword>
<comment type="similarity">
    <text evidence="1">Belongs to the peptidase C40 family.</text>
</comment>
<dbReference type="InterPro" id="IPR036028">
    <property type="entry name" value="SH3-like_dom_sf"/>
</dbReference>
<keyword evidence="2" id="KW-0645">Protease</keyword>
<proteinExistence type="inferred from homology"/>
<feature type="domain" description="SH3b" evidence="5">
    <location>
        <begin position="33"/>
        <end position="96"/>
    </location>
</feature>
<protein>
    <submittedName>
        <fullName evidence="7">C40 family peptidase</fullName>
    </submittedName>
</protein>
<dbReference type="InterPro" id="IPR003646">
    <property type="entry name" value="SH3-like_bac-type"/>
</dbReference>
<evidence type="ECO:0000259" key="6">
    <source>
        <dbReference type="PROSITE" id="PS51935"/>
    </source>
</evidence>
<evidence type="ECO:0000256" key="2">
    <source>
        <dbReference type="ARBA" id="ARBA00022670"/>
    </source>
</evidence>
<dbReference type="GO" id="GO:0008234">
    <property type="term" value="F:cysteine-type peptidase activity"/>
    <property type="evidence" value="ECO:0007669"/>
    <property type="project" value="UniProtKB-KW"/>
</dbReference>
<dbReference type="RefSeq" id="WP_284680583.1">
    <property type="nucleotide sequence ID" value="NZ_CP060096.1"/>
</dbReference>
<dbReference type="Pfam" id="PF08239">
    <property type="entry name" value="SH3_3"/>
    <property type="match status" value="1"/>
</dbReference>
<dbReference type="InterPro" id="IPR051202">
    <property type="entry name" value="Peptidase_C40"/>
</dbReference>
<reference evidence="7" key="1">
    <citation type="submission" date="2020-08" db="EMBL/GenBank/DDBJ databases">
        <title>Genomic insights into the carbon and energy metabolism of the first obligate autotrophic acetogenic bacterium Aceticella autotrophica gen. nov., sp. nov.</title>
        <authorList>
            <person name="Toshchakov S.V."/>
            <person name="Elcheninov A.G."/>
            <person name="Kublanov I.V."/>
            <person name="Frolov E.N."/>
            <person name="Lebedinsky A.V."/>
        </authorList>
    </citation>
    <scope>NUCLEOTIDE SEQUENCE</scope>
    <source>
        <strain evidence="7">3443-3Ac</strain>
    </source>
</reference>
<dbReference type="SUPFAM" id="SSF54001">
    <property type="entry name" value="Cysteine proteinases"/>
    <property type="match status" value="1"/>
</dbReference>
<dbReference type="SMART" id="SM00287">
    <property type="entry name" value="SH3b"/>
    <property type="match status" value="1"/>
</dbReference>
<dbReference type="Gene3D" id="3.90.1720.10">
    <property type="entry name" value="endopeptidase domain like (from Nostoc punctiforme)"/>
    <property type="match status" value="1"/>
</dbReference>
<dbReference type="SUPFAM" id="SSF50044">
    <property type="entry name" value="SH3-domain"/>
    <property type="match status" value="1"/>
</dbReference>
<dbReference type="EMBL" id="CP060096">
    <property type="protein sequence ID" value="QSZ27865.1"/>
    <property type="molecule type" value="Genomic_DNA"/>
</dbReference>
<evidence type="ECO:0000256" key="4">
    <source>
        <dbReference type="ARBA" id="ARBA00022807"/>
    </source>
</evidence>
<feature type="domain" description="NlpC/P60" evidence="6">
    <location>
        <begin position="108"/>
        <end position="231"/>
    </location>
</feature>
<sequence length="231" mass="25276">MNKKIGKLIFGVSVFGMTLIGSSMLTYVYAGELGSGIVTGNYVNIRTGNSTSYEVITQLNWNDTVTVLGQDNGWYHVRLSNGSEGWIFGKYLSLKSSGSNSSRGNIDRSFSARLIEYSKQFLGTRYVYGGSSPNGFDCSGFTQYVFGQFGIAIPRTADEQATVGTMVDFNNLAPGDLVFFRTLGSYTINHAGIYIGDGEFIHSSSGRGKVMISRIDSGYYYKNFAAARRVK</sequence>
<dbReference type="Gene3D" id="2.30.30.40">
    <property type="entry name" value="SH3 Domains"/>
    <property type="match status" value="1"/>
</dbReference>
<evidence type="ECO:0000256" key="1">
    <source>
        <dbReference type="ARBA" id="ARBA00007074"/>
    </source>
</evidence>
<dbReference type="PROSITE" id="PS51935">
    <property type="entry name" value="NLPC_P60"/>
    <property type="match status" value="1"/>
</dbReference>
<dbReference type="Pfam" id="PF00877">
    <property type="entry name" value="NLPC_P60"/>
    <property type="match status" value="1"/>
</dbReference>
<keyword evidence="3" id="KW-0378">Hydrolase</keyword>
<keyword evidence="8" id="KW-1185">Reference proteome</keyword>
<organism evidence="7 8">
    <name type="scientific">Aceticella autotrophica</name>
    <dbReference type="NCBI Taxonomy" id="2755338"/>
    <lineage>
        <taxon>Bacteria</taxon>
        <taxon>Bacillati</taxon>
        <taxon>Bacillota</taxon>
        <taxon>Clostridia</taxon>
        <taxon>Thermoanaerobacterales</taxon>
        <taxon>Thermoanaerobacteraceae</taxon>
        <taxon>Aceticella</taxon>
    </lineage>
</organism>
<name>A0A975GB20_9THEO</name>
<evidence type="ECO:0000259" key="5">
    <source>
        <dbReference type="PROSITE" id="PS51781"/>
    </source>
</evidence>
<gene>
    <name evidence="7" type="ORF">ACETAC_02975</name>
</gene>
<accession>A0A975GB20</accession>
<dbReference type="AlphaFoldDB" id="A0A975GB20"/>
<dbReference type="PANTHER" id="PTHR47053">
    <property type="entry name" value="MUREIN DD-ENDOPEPTIDASE MEPH-RELATED"/>
    <property type="match status" value="1"/>
</dbReference>
<dbReference type="PROSITE" id="PS51781">
    <property type="entry name" value="SH3B"/>
    <property type="match status" value="1"/>
</dbReference>
<dbReference type="InterPro" id="IPR038765">
    <property type="entry name" value="Papain-like_cys_pep_sf"/>
</dbReference>